<proteinExistence type="predicted"/>
<dbReference type="EMBL" id="JADIMG010000065">
    <property type="protein sequence ID" value="MBO8459963.1"/>
    <property type="molecule type" value="Genomic_DNA"/>
</dbReference>
<accession>A0A9D9N4J9</accession>
<reference evidence="1" key="1">
    <citation type="submission" date="2020-10" db="EMBL/GenBank/DDBJ databases">
        <authorList>
            <person name="Gilroy R."/>
        </authorList>
    </citation>
    <scope>NUCLEOTIDE SEQUENCE</scope>
    <source>
        <strain evidence="1">G3-3990</strain>
    </source>
</reference>
<comment type="caution">
    <text evidence="1">The sequence shown here is derived from an EMBL/GenBank/DDBJ whole genome shotgun (WGS) entry which is preliminary data.</text>
</comment>
<name>A0A9D9N4J9_9BACT</name>
<protein>
    <submittedName>
        <fullName evidence="1">Uncharacterized protein</fullName>
    </submittedName>
</protein>
<gene>
    <name evidence="1" type="ORF">IAA73_06510</name>
</gene>
<evidence type="ECO:0000313" key="2">
    <source>
        <dbReference type="Proteomes" id="UP000823641"/>
    </source>
</evidence>
<dbReference type="Proteomes" id="UP000823641">
    <property type="component" value="Unassembled WGS sequence"/>
</dbReference>
<evidence type="ECO:0000313" key="1">
    <source>
        <dbReference type="EMBL" id="MBO8459963.1"/>
    </source>
</evidence>
<organism evidence="1 2">
    <name type="scientific">Candidatus Gallipaludibacter merdavium</name>
    <dbReference type="NCBI Taxonomy" id="2840839"/>
    <lineage>
        <taxon>Bacteria</taxon>
        <taxon>Pseudomonadati</taxon>
        <taxon>Bacteroidota</taxon>
        <taxon>Bacteroidia</taxon>
        <taxon>Bacteroidales</taxon>
        <taxon>Candidatus Gallipaludibacter</taxon>
    </lineage>
</organism>
<reference evidence="1" key="2">
    <citation type="journal article" date="2021" name="PeerJ">
        <title>Extensive microbial diversity within the chicken gut microbiome revealed by metagenomics and culture.</title>
        <authorList>
            <person name="Gilroy R."/>
            <person name="Ravi A."/>
            <person name="Getino M."/>
            <person name="Pursley I."/>
            <person name="Horton D.L."/>
            <person name="Alikhan N.F."/>
            <person name="Baker D."/>
            <person name="Gharbi K."/>
            <person name="Hall N."/>
            <person name="Watson M."/>
            <person name="Adriaenssens E.M."/>
            <person name="Foster-Nyarko E."/>
            <person name="Jarju S."/>
            <person name="Secka A."/>
            <person name="Antonio M."/>
            <person name="Oren A."/>
            <person name="Chaudhuri R.R."/>
            <person name="La Ragione R."/>
            <person name="Hildebrand F."/>
            <person name="Pallen M.J."/>
        </authorList>
    </citation>
    <scope>NUCLEOTIDE SEQUENCE</scope>
    <source>
        <strain evidence="1">G3-3990</strain>
    </source>
</reference>
<sequence>MSTFKSIAKCSRDGKIQMNYEAYLDMLEELNAAGYELSDDDWHLLSLWWSIKDGRDCSDRYAMEFYFEVVNAIDKPQSEIEQFLYEQADNGLRSLRCSYDDYVWETLACRY</sequence>
<dbReference type="AlphaFoldDB" id="A0A9D9N4J9"/>